<organism evidence="1">
    <name type="scientific">freshwater metagenome</name>
    <dbReference type="NCBI Taxonomy" id="449393"/>
    <lineage>
        <taxon>unclassified sequences</taxon>
        <taxon>metagenomes</taxon>
        <taxon>ecological metagenomes</taxon>
    </lineage>
</organism>
<accession>A0A6J7E3H7</accession>
<reference evidence="1" key="1">
    <citation type="submission" date="2020-05" db="EMBL/GenBank/DDBJ databases">
        <authorList>
            <person name="Chiriac C."/>
            <person name="Salcher M."/>
            <person name="Ghai R."/>
            <person name="Kavagutti S V."/>
        </authorList>
    </citation>
    <scope>NUCLEOTIDE SEQUENCE</scope>
</reference>
<sequence>MIIANTQFATAAEHAVGGNTLHLALGNGEVTGQHCTNGCQRNVITDFKVHGTTDNLQRTIPGVNNYATNTISAFNRVNLIYSGDHDVTETGANFFDAFDY</sequence>
<dbReference type="EMBL" id="CAFBLN010000066">
    <property type="protein sequence ID" value="CAB4877426.1"/>
    <property type="molecule type" value="Genomic_DNA"/>
</dbReference>
<name>A0A6J7E3H7_9ZZZZ</name>
<dbReference type="AlphaFoldDB" id="A0A6J7E3H7"/>
<gene>
    <name evidence="1" type="ORF">UFOPK3381_01150</name>
</gene>
<protein>
    <submittedName>
        <fullName evidence="1">Unannotated protein</fullName>
    </submittedName>
</protein>
<evidence type="ECO:0000313" key="1">
    <source>
        <dbReference type="EMBL" id="CAB4877426.1"/>
    </source>
</evidence>
<proteinExistence type="predicted"/>